<comment type="caution">
    <text evidence="1">The sequence shown here is derived from an EMBL/GenBank/DDBJ whole genome shotgun (WGS) entry which is preliminary data.</text>
</comment>
<reference evidence="1" key="1">
    <citation type="journal article" date="2020" name="mSystems">
        <title>Genome- and Community-Level Interaction Insights into Carbon Utilization and Element Cycling Functions of Hydrothermarchaeota in Hydrothermal Sediment.</title>
        <authorList>
            <person name="Zhou Z."/>
            <person name="Liu Y."/>
            <person name="Xu W."/>
            <person name="Pan J."/>
            <person name="Luo Z.H."/>
            <person name="Li M."/>
        </authorList>
    </citation>
    <scope>NUCLEOTIDE SEQUENCE [LARGE SCALE GENOMIC DNA]</scope>
    <source>
        <strain evidence="1">SpSt-413</strain>
    </source>
</reference>
<accession>A0A7C4EN50</accession>
<evidence type="ECO:0000313" key="1">
    <source>
        <dbReference type="EMBL" id="HGG93174.1"/>
    </source>
</evidence>
<dbReference type="EMBL" id="DSRP01000667">
    <property type="protein sequence ID" value="HGG93174.1"/>
    <property type="molecule type" value="Genomic_DNA"/>
</dbReference>
<proteinExistence type="predicted"/>
<dbReference type="AlphaFoldDB" id="A0A7C4EN50"/>
<name>A0A7C4EN50_9BACT</name>
<protein>
    <submittedName>
        <fullName evidence="1">Uncharacterized protein</fullName>
    </submittedName>
</protein>
<sequence>MYQPVEYQNAATAGPEVALLPCEVKTLNATFMQKCGENNLRDFAEIELTKANFKVLENADKQAGYQEIAVACNLGDASALKVFKKKAMPTAKCFLTFDIVKAEPVAFEAKGGDGQVLGALIELGVLIATKGDDSGLGRSIGAAVSSVKSYEEKATWNVTLRYKVINAATGEVVATNELTEVHEAVSELKGALGVDQKQTQNVTLDMLTQRLIQRAVQEIDSTHKNAMIEVAAQKEDKKAKPVNEKALTKDYQKRVQEWVTNKDKEAALDAMRAQNYAFANIDIEGFKAVCCDTIQEDIAKKTTDFFGIPSKNPNWRKALKIDVSKLEYEMKDYTPEKCSVAVKGNADFVYSNKTNSVPQDATYDLVKTEKGWKVCSFIWGTSDVKKANESGNAPEKKS</sequence>
<gene>
    <name evidence="1" type="ORF">ENR59_09530</name>
</gene>
<organism evidence="1">
    <name type="scientific">Fundidesulfovibrio putealis</name>
    <dbReference type="NCBI Taxonomy" id="270496"/>
    <lineage>
        <taxon>Bacteria</taxon>
        <taxon>Pseudomonadati</taxon>
        <taxon>Thermodesulfobacteriota</taxon>
        <taxon>Desulfovibrionia</taxon>
        <taxon>Desulfovibrionales</taxon>
        <taxon>Desulfovibrionaceae</taxon>
        <taxon>Fundidesulfovibrio</taxon>
    </lineage>
</organism>